<gene>
    <name evidence="3" type="ORF">PRZ48_003192</name>
</gene>
<protein>
    <submittedName>
        <fullName evidence="3">Uncharacterized protein</fullName>
    </submittedName>
</protein>
<dbReference type="PANTHER" id="PTHR42085">
    <property type="entry name" value="F-BOX DOMAIN-CONTAINING PROTEIN"/>
    <property type="match status" value="1"/>
</dbReference>
<keyword evidence="1" id="KW-0175">Coiled coil</keyword>
<organism evidence="3 4">
    <name type="scientific">Zasmidium cellare</name>
    <name type="common">Wine cellar mold</name>
    <name type="synonym">Racodium cellare</name>
    <dbReference type="NCBI Taxonomy" id="395010"/>
    <lineage>
        <taxon>Eukaryota</taxon>
        <taxon>Fungi</taxon>
        <taxon>Dikarya</taxon>
        <taxon>Ascomycota</taxon>
        <taxon>Pezizomycotina</taxon>
        <taxon>Dothideomycetes</taxon>
        <taxon>Dothideomycetidae</taxon>
        <taxon>Mycosphaerellales</taxon>
        <taxon>Mycosphaerellaceae</taxon>
        <taxon>Zasmidium</taxon>
    </lineage>
</organism>
<evidence type="ECO:0000313" key="3">
    <source>
        <dbReference type="EMBL" id="KAK4505229.1"/>
    </source>
</evidence>
<feature type="compositionally biased region" description="Polar residues" evidence="2">
    <location>
        <begin position="1"/>
        <end position="14"/>
    </location>
</feature>
<dbReference type="PANTHER" id="PTHR42085:SF8">
    <property type="entry name" value="F-BOX DOMAIN-CONTAINING PROTEIN"/>
    <property type="match status" value="1"/>
</dbReference>
<sequence>MPSSDESGQRSSPSAADDFAESTDLSNSSDFGDSIKTGAVEESPYPGFDLWNANSELKKATLQTPTFVSAQDEYVQSVDIRHPDAFKLKTLTISEGPLKGRHVIMLEPVTDHFRFLALPAEIRNLIYEFLFQTSCRVAIRKVRSRYVPARPAYSVLRVNRQVQAEAAPVGYGKPQFSFNCLSDLKNFLDDIGSMSQFLGHIGFHHHFYHRTVATSTFHRLKDAKRLRSLTFLHLTVCEQARSDHKLTTASQLAADLRPLFKVLQRAQKSSDSPINVLDILKLGEEAYRTICKDGKDGKDCDCGKGWYNCPTKCQFKEKHIEEAQARVRKALAKELGLEDASS</sequence>
<accession>A0ABR0EUZ3</accession>
<dbReference type="Proteomes" id="UP001305779">
    <property type="component" value="Unassembled WGS sequence"/>
</dbReference>
<name>A0ABR0EUZ3_ZASCE</name>
<evidence type="ECO:0000313" key="4">
    <source>
        <dbReference type="Proteomes" id="UP001305779"/>
    </source>
</evidence>
<dbReference type="EMBL" id="JAXOVC010000002">
    <property type="protein sequence ID" value="KAK4505229.1"/>
    <property type="molecule type" value="Genomic_DNA"/>
</dbReference>
<dbReference type="InterPro" id="IPR038883">
    <property type="entry name" value="AN11006-like"/>
</dbReference>
<feature type="region of interest" description="Disordered" evidence="2">
    <location>
        <begin position="1"/>
        <end position="38"/>
    </location>
</feature>
<keyword evidence="4" id="KW-1185">Reference proteome</keyword>
<feature type="coiled-coil region" evidence="1">
    <location>
        <begin position="313"/>
        <end position="340"/>
    </location>
</feature>
<comment type="caution">
    <text evidence="3">The sequence shown here is derived from an EMBL/GenBank/DDBJ whole genome shotgun (WGS) entry which is preliminary data.</text>
</comment>
<evidence type="ECO:0000256" key="1">
    <source>
        <dbReference type="SAM" id="Coils"/>
    </source>
</evidence>
<reference evidence="3 4" key="1">
    <citation type="journal article" date="2023" name="G3 (Bethesda)">
        <title>A chromosome-level genome assembly of Zasmidium syzygii isolated from banana leaves.</title>
        <authorList>
            <person name="van Westerhoven A.C."/>
            <person name="Mehrabi R."/>
            <person name="Talebi R."/>
            <person name="Steentjes M.B.F."/>
            <person name="Corcolon B."/>
            <person name="Chong P.A."/>
            <person name="Kema G.H.J."/>
            <person name="Seidl M.F."/>
        </authorList>
    </citation>
    <scope>NUCLEOTIDE SEQUENCE [LARGE SCALE GENOMIC DNA]</scope>
    <source>
        <strain evidence="3 4">P124</strain>
    </source>
</reference>
<proteinExistence type="predicted"/>
<evidence type="ECO:0000256" key="2">
    <source>
        <dbReference type="SAM" id="MobiDB-lite"/>
    </source>
</evidence>